<dbReference type="OrthoDB" id="668782at2"/>
<dbReference type="PANTHER" id="PTHR35174">
    <property type="entry name" value="BLL7171 PROTEIN-RELATED"/>
    <property type="match status" value="1"/>
</dbReference>
<evidence type="ECO:0000256" key="1">
    <source>
        <dbReference type="ARBA" id="ARBA00007689"/>
    </source>
</evidence>
<dbReference type="Pfam" id="PF03795">
    <property type="entry name" value="YCII"/>
    <property type="match status" value="1"/>
</dbReference>
<dbReference type="RefSeq" id="WP_063277450.1">
    <property type="nucleotide sequence ID" value="NZ_LQMT02000018.1"/>
</dbReference>
<comment type="caution">
    <text evidence="3">The sequence shown here is derived from an EMBL/GenBank/DDBJ whole genome shotgun (WGS) entry which is preliminary data.</text>
</comment>
<protein>
    <recommendedName>
        <fullName evidence="2">YCII-related domain-containing protein</fullName>
    </recommendedName>
</protein>
<evidence type="ECO:0000313" key="4">
    <source>
        <dbReference type="Proteomes" id="UP000076660"/>
    </source>
</evidence>
<dbReference type="InterPro" id="IPR011008">
    <property type="entry name" value="Dimeric_a/b-barrel"/>
</dbReference>
<gene>
    <name evidence="3" type="ORF">AVR91_0218020</name>
</gene>
<organism evidence="3 4">
    <name type="scientific">Amycolatopsis keratiniphila subsp. keratiniphila</name>
    <dbReference type="NCBI Taxonomy" id="227715"/>
    <lineage>
        <taxon>Bacteria</taxon>
        <taxon>Bacillati</taxon>
        <taxon>Actinomycetota</taxon>
        <taxon>Actinomycetes</taxon>
        <taxon>Pseudonocardiales</taxon>
        <taxon>Pseudonocardiaceae</taxon>
        <taxon>Amycolatopsis</taxon>
        <taxon>Amycolatopsis japonica group</taxon>
    </lineage>
</organism>
<name>A0A1W2LUZ8_9PSEU</name>
<dbReference type="PANTHER" id="PTHR35174:SF3">
    <property type="entry name" value="BLL7171 PROTEIN"/>
    <property type="match status" value="1"/>
</dbReference>
<evidence type="ECO:0000313" key="3">
    <source>
        <dbReference type="EMBL" id="ONF69814.1"/>
    </source>
</evidence>
<dbReference type="EMBL" id="LQMT02000018">
    <property type="protein sequence ID" value="ONF69814.1"/>
    <property type="molecule type" value="Genomic_DNA"/>
</dbReference>
<evidence type="ECO:0000259" key="2">
    <source>
        <dbReference type="Pfam" id="PF03795"/>
    </source>
</evidence>
<accession>A0A1W2LUZ8</accession>
<sequence length="122" mass="13365">MTQYLISLYHPDGPLPPPEFLEPVTRKIQALNDEMKTAGVWVFAAGLHPPTTATVLRASENGQIATLDGPYLEGKEHLGGFTIVEVPDLDAALDWGRRIAEITYLPVEVRPFQGVEDPSCVP</sequence>
<dbReference type="Gene3D" id="3.30.70.1060">
    <property type="entry name" value="Dimeric alpha+beta barrel"/>
    <property type="match status" value="1"/>
</dbReference>
<dbReference type="AlphaFoldDB" id="A0A1W2LUZ8"/>
<comment type="similarity">
    <text evidence="1">Belongs to the YciI family.</text>
</comment>
<reference evidence="3 4" key="1">
    <citation type="submission" date="2016-12" db="EMBL/GenBank/DDBJ databases">
        <title>Amycolatopsis keratiniphila subsp. keratiniphila genome sequencing and assembly.</title>
        <authorList>
            <person name="Mayilraj S."/>
            <person name="Kaur N."/>
        </authorList>
    </citation>
    <scope>NUCLEOTIDE SEQUENCE [LARGE SCALE GENOMIC DNA]</scope>
    <source>
        <strain evidence="3 4">DSM 44409</strain>
    </source>
</reference>
<dbReference type="InterPro" id="IPR005545">
    <property type="entry name" value="YCII"/>
</dbReference>
<dbReference type="SUPFAM" id="SSF54909">
    <property type="entry name" value="Dimeric alpha+beta barrel"/>
    <property type="match status" value="1"/>
</dbReference>
<feature type="domain" description="YCII-related" evidence="2">
    <location>
        <begin position="19"/>
        <end position="103"/>
    </location>
</feature>
<dbReference type="Proteomes" id="UP000076660">
    <property type="component" value="Unassembled WGS sequence"/>
</dbReference>
<proteinExistence type="inferred from homology"/>